<reference evidence="5" key="1">
    <citation type="submission" date="2016-10" db="EMBL/GenBank/DDBJ databases">
        <authorList>
            <person name="Varghese N."/>
            <person name="Submissions S."/>
        </authorList>
    </citation>
    <scope>NUCLEOTIDE SEQUENCE [LARGE SCALE GENOMIC DNA]</scope>
    <source>
        <strain evidence="5">DSM 45245</strain>
    </source>
</reference>
<dbReference type="EMBL" id="FNPH01000004">
    <property type="protein sequence ID" value="SDY98426.1"/>
    <property type="molecule type" value="Genomic_DNA"/>
</dbReference>
<keyword evidence="5" id="KW-1185">Reference proteome</keyword>
<dbReference type="STRING" id="405436.SAMN05444365_104433"/>
<evidence type="ECO:0000256" key="2">
    <source>
        <dbReference type="ARBA" id="ARBA00023315"/>
    </source>
</evidence>
<evidence type="ECO:0000256" key="1">
    <source>
        <dbReference type="ARBA" id="ARBA00022679"/>
    </source>
</evidence>
<dbReference type="Pfam" id="PF01553">
    <property type="entry name" value="Acyltransferase"/>
    <property type="match status" value="1"/>
</dbReference>
<dbReference type="GO" id="GO:0003841">
    <property type="term" value="F:1-acylglycerol-3-phosphate O-acyltransferase activity"/>
    <property type="evidence" value="ECO:0007669"/>
    <property type="project" value="TreeGrafter"/>
</dbReference>
<feature type="domain" description="Phospholipid/glycerol acyltransferase" evidence="3">
    <location>
        <begin position="36"/>
        <end position="155"/>
    </location>
</feature>
<name>A0A1H3PBB6_9ACTN</name>
<dbReference type="InterPro" id="IPR002123">
    <property type="entry name" value="Plipid/glycerol_acylTrfase"/>
</dbReference>
<evidence type="ECO:0000313" key="5">
    <source>
        <dbReference type="Proteomes" id="UP000242415"/>
    </source>
</evidence>
<evidence type="ECO:0000313" key="4">
    <source>
        <dbReference type="EMBL" id="SDY98426.1"/>
    </source>
</evidence>
<dbReference type="CDD" id="cd07989">
    <property type="entry name" value="LPLAT_AGPAT-like"/>
    <property type="match status" value="1"/>
</dbReference>
<keyword evidence="2 4" id="KW-0012">Acyltransferase</keyword>
<accession>A0A1H3PBB6</accession>
<sequence>MSLAYSSLRMIASPTLKTFWKLRVSGFEHVPESGPVILAANHLSVADHLFLPVACPRLVFFMAKSDYFVETGAKGRLRGLFMRSVGQIPVERSGGRAALAGLEQARQVILSGKVFGIFPEGTRSVDGRLYRGKTGVTRLALMTGAPVVPVGLIGTDAVQPRGKLLPRAGLEVGVHFGKPLHFRGSDETRRNAREIRAMTDEVMDRIAELTGQETVNAYAVRPDAAASGTPGSAGRSGG</sequence>
<dbReference type="AlphaFoldDB" id="A0A1H3PBB6"/>
<gene>
    <name evidence="4" type="ORF">SAMN05444365_104433</name>
</gene>
<dbReference type="PANTHER" id="PTHR10434">
    <property type="entry name" value="1-ACYL-SN-GLYCEROL-3-PHOSPHATE ACYLTRANSFERASE"/>
    <property type="match status" value="1"/>
</dbReference>
<dbReference type="PANTHER" id="PTHR10434:SF11">
    <property type="entry name" value="1-ACYL-SN-GLYCEROL-3-PHOSPHATE ACYLTRANSFERASE"/>
    <property type="match status" value="1"/>
</dbReference>
<dbReference type="SUPFAM" id="SSF69593">
    <property type="entry name" value="Glycerol-3-phosphate (1)-acyltransferase"/>
    <property type="match status" value="1"/>
</dbReference>
<keyword evidence="1 4" id="KW-0808">Transferase</keyword>
<dbReference type="SMART" id="SM00563">
    <property type="entry name" value="PlsC"/>
    <property type="match status" value="1"/>
</dbReference>
<dbReference type="Proteomes" id="UP000242415">
    <property type="component" value="Unassembled WGS sequence"/>
</dbReference>
<dbReference type="GO" id="GO:0005886">
    <property type="term" value="C:plasma membrane"/>
    <property type="evidence" value="ECO:0007669"/>
    <property type="project" value="TreeGrafter"/>
</dbReference>
<protein>
    <submittedName>
        <fullName evidence="4">1-acyl-sn-glycerol-3-phosphate acyltransferase</fullName>
    </submittedName>
</protein>
<dbReference type="GO" id="GO:0006654">
    <property type="term" value="P:phosphatidic acid biosynthetic process"/>
    <property type="evidence" value="ECO:0007669"/>
    <property type="project" value="TreeGrafter"/>
</dbReference>
<organism evidence="4 5">
    <name type="scientific">Micromonospora pattaloongensis</name>
    <dbReference type="NCBI Taxonomy" id="405436"/>
    <lineage>
        <taxon>Bacteria</taxon>
        <taxon>Bacillati</taxon>
        <taxon>Actinomycetota</taxon>
        <taxon>Actinomycetes</taxon>
        <taxon>Micromonosporales</taxon>
        <taxon>Micromonosporaceae</taxon>
        <taxon>Micromonospora</taxon>
    </lineage>
</organism>
<evidence type="ECO:0000259" key="3">
    <source>
        <dbReference type="SMART" id="SM00563"/>
    </source>
</evidence>
<proteinExistence type="predicted"/>